<keyword evidence="2" id="KW-1185">Reference proteome</keyword>
<dbReference type="Proteomes" id="UP001516400">
    <property type="component" value="Unassembled WGS sequence"/>
</dbReference>
<organism evidence="1 2">
    <name type="scientific">Cryptolaemus montrouzieri</name>
    <dbReference type="NCBI Taxonomy" id="559131"/>
    <lineage>
        <taxon>Eukaryota</taxon>
        <taxon>Metazoa</taxon>
        <taxon>Ecdysozoa</taxon>
        <taxon>Arthropoda</taxon>
        <taxon>Hexapoda</taxon>
        <taxon>Insecta</taxon>
        <taxon>Pterygota</taxon>
        <taxon>Neoptera</taxon>
        <taxon>Endopterygota</taxon>
        <taxon>Coleoptera</taxon>
        <taxon>Polyphaga</taxon>
        <taxon>Cucujiformia</taxon>
        <taxon>Coccinelloidea</taxon>
        <taxon>Coccinellidae</taxon>
        <taxon>Scymninae</taxon>
        <taxon>Scymnini</taxon>
        <taxon>Cryptolaemus</taxon>
    </lineage>
</organism>
<reference evidence="1 2" key="1">
    <citation type="journal article" date="2021" name="BMC Biol.">
        <title>Horizontally acquired antibacterial genes associated with adaptive radiation of ladybird beetles.</title>
        <authorList>
            <person name="Li H.S."/>
            <person name="Tang X.F."/>
            <person name="Huang Y.H."/>
            <person name="Xu Z.Y."/>
            <person name="Chen M.L."/>
            <person name="Du X.Y."/>
            <person name="Qiu B.Y."/>
            <person name="Chen P.T."/>
            <person name="Zhang W."/>
            <person name="Slipinski A."/>
            <person name="Escalona H.E."/>
            <person name="Waterhouse R.M."/>
            <person name="Zwick A."/>
            <person name="Pang H."/>
        </authorList>
    </citation>
    <scope>NUCLEOTIDE SEQUENCE [LARGE SCALE GENOMIC DNA]</scope>
    <source>
        <strain evidence="1">SYSU2018</strain>
    </source>
</reference>
<dbReference type="EMBL" id="JABFTP020000001">
    <property type="protein sequence ID" value="KAL3266056.1"/>
    <property type="molecule type" value="Genomic_DNA"/>
</dbReference>
<dbReference type="AlphaFoldDB" id="A0ABD2MI37"/>
<evidence type="ECO:0000313" key="1">
    <source>
        <dbReference type="EMBL" id="KAL3266056.1"/>
    </source>
</evidence>
<protein>
    <submittedName>
        <fullName evidence="1">Uncharacterized protein</fullName>
    </submittedName>
</protein>
<accession>A0ABD2MI37</accession>
<feature type="non-terminal residue" evidence="1">
    <location>
        <position position="80"/>
    </location>
</feature>
<name>A0ABD2MI37_9CUCU</name>
<proteinExistence type="predicted"/>
<comment type="caution">
    <text evidence="1">The sequence shown here is derived from an EMBL/GenBank/DDBJ whole genome shotgun (WGS) entry which is preliminary data.</text>
</comment>
<evidence type="ECO:0000313" key="2">
    <source>
        <dbReference type="Proteomes" id="UP001516400"/>
    </source>
</evidence>
<gene>
    <name evidence="1" type="ORF">HHI36_010243</name>
</gene>
<sequence length="80" mass="9771">MIIQRCQNKFLRLITNAYRYVTDEELHNDFEIKWALKVIQDFDLKHERRLFIHTNVDAVHLYNTQEIRRLMAPNHTISCE</sequence>